<evidence type="ECO:0000256" key="1">
    <source>
        <dbReference type="SAM" id="Coils"/>
    </source>
</evidence>
<dbReference type="InterPro" id="IPR043725">
    <property type="entry name" value="DUF5667"/>
</dbReference>
<proteinExistence type="predicted"/>
<keyword evidence="1" id="KW-0175">Coiled coil</keyword>
<evidence type="ECO:0000259" key="4">
    <source>
        <dbReference type="Pfam" id="PF18915"/>
    </source>
</evidence>
<reference evidence="5 6" key="1">
    <citation type="journal article" date="2011" name="J. Bacteriol.">
        <title>Genome sequence of Haloplasma contractile, an unusual contractile bacterium from a deep-sea anoxic brine lake.</title>
        <authorList>
            <person name="Antunes A."/>
            <person name="Alam I."/>
            <person name="El Dorry H."/>
            <person name="Siam R."/>
            <person name="Robertson A."/>
            <person name="Bajic V.B."/>
            <person name="Stingl U."/>
        </authorList>
    </citation>
    <scope>NUCLEOTIDE SEQUENCE [LARGE SCALE GENOMIC DNA]</scope>
    <source>
        <strain evidence="5 6">SSD-17B</strain>
    </source>
</reference>
<protein>
    <recommendedName>
        <fullName evidence="4">DUF5667 domain-containing protein</fullName>
    </recommendedName>
</protein>
<feature type="region of interest" description="Disordered" evidence="2">
    <location>
        <begin position="255"/>
        <end position="312"/>
    </location>
</feature>
<evidence type="ECO:0000256" key="3">
    <source>
        <dbReference type="SAM" id="SignalP"/>
    </source>
</evidence>
<dbReference type="eggNOG" id="ENOG50337QE">
    <property type="taxonomic scope" value="Bacteria"/>
</dbReference>
<evidence type="ECO:0000313" key="6">
    <source>
        <dbReference type="Proteomes" id="UP000005707"/>
    </source>
</evidence>
<evidence type="ECO:0000313" key="5">
    <source>
        <dbReference type="EMBL" id="ERJ13177.1"/>
    </source>
</evidence>
<dbReference type="EMBL" id="AFNU02000002">
    <property type="protein sequence ID" value="ERJ13177.1"/>
    <property type="molecule type" value="Genomic_DNA"/>
</dbReference>
<feature type="compositionally biased region" description="Basic and acidic residues" evidence="2">
    <location>
        <begin position="282"/>
        <end position="312"/>
    </location>
</feature>
<dbReference type="OrthoDB" id="1949817at2"/>
<accession>U2DY38</accession>
<keyword evidence="6" id="KW-1185">Reference proteome</keyword>
<feature type="coiled-coil region" evidence="1">
    <location>
        <begin position="68"/>
        <end position="95"/>
    </location>
</feature>
<dbReference type="Pfam" id="PF18915">
    <property type="entry name" value="DUF5667"/>
    <property type="match status" value="1"/>
</dbReference>
<dbReference type="InParanoid" id="U2DY38"/>
<comment type="caution">
    <text evidence="5">The sequence shown here is derived from an EMBL/GenBank/DDBJ whole genome shotgun (WGS) entry which is preliminary data.</text>
</comment>
<sequence>MKKMIVSVTIAGITTLGFGSVASASETIDTESVNKIEMPSAGIKPDSKLYGIDKLFEKLSLALSMSEEGKTEKLIDFAEERLAELNEMDESELKEFAESIYEDYGITLDQANEVLARLMSEGKISEDQLANIQSKLENASDLEEDIESDKLENVPDNVKDKVQEIKSKAYAIAIASGMDSETAKDLKDRGFGYGEIFKLQGIANLSGISVDELLTLDVFEEDEDGEQTIDFGKLTKELGLSMKDVMSQFKEIRTSMRNNGSRPDFVDGMSKGQRPDFAGNGEKGRDSRTETTRKEGREYSEDRSEQKGMNRK</sequence>
<reference evidence="5 6" key="2">
    <citation type="journal article" date="2013" name="PLoS ONE">
        <title>INDIGO - INtegrated Data Warehouse of MIcrobial GenOmes with Examples from the Red Sea Extremophiles.</title>
        <authorList>
            <person name="Alam I."/>
            <person name="Antunes A."/>
            <person name="Kamau A.A."/>
            <person name="Ba Alawi W."/>
            <person name="Kalkatawi M."/>
            <person name="Stingl U."/>
            <person name="Bajic V.B."/>
        </authorList>
    </citation>
    <scope>NUCLEOTIDE SEQUENCE [LARGE SCALE GENOMIC DNA]</scope>
    <source>
        <strain evidence="5 6">SSD-17B</strain>
    </source>
</reference>
<dbReference type="AlphaFoldDB" id="U2DY38"/>
<feature type="chain" id="PRO_5004626271" description="DUF5667 domain-containing protein" evidence="3">
    <location>
        <begin position="25"/>
        <end position="312"/>
    </location>
</feature>
<organism evidence="5 6">
    <name type="scientific">Haloplasma contractile SSD-17B</name>
    <dbReference type="NCBI Taxonomy" id="1033810"/>
    <lineage>
        <taxon>Bacteria</taxon>
        <taxon>Bacillati</taxon>
        <taxon>Mycoplasmatota</taxon>
        <taxon>Mollicutes</taxon>
        <taxon>Haloplasmatales</taxon>
        <taxon>Haloplasmataceae</taxon>
        <taxon>Haloplasma</taxon>
    </lineage>
</organism>
<dbReference type="RefSeq" id="WP_008826812.1">
    <property type="nucleotide sequence ID" value="NZ_AFNU02000002.1"/>
</dbReference>
<feature type="domain" description="DUF5667" evidence="4">
    <location>
        <begin position="42"/>
        <end position="138"/>
    </location>
</feature>
<name>U2DY38_9MOLU</name>
<evidence type="ECO:0000256" key="2">
    <source>
        <dbReference type="SAM" id="MobiDB-lite"/>
    </source>
</evidence>
<dbReference type="Proteomes" id="UP000005707">
    <property type="component" value="Unassembled WGS sequence"/>
</dbReference>
<feature type="signal peptide" evidence="3">
    <location>
        <begin position="1"/>
        <end position="24"/>
    </location>
</feature>
<gene>
    <name evidence="5" type="ORF">HLPCO_000796</name>
</gene>
<keyword evidence="3" id="KW-0732">Signal</keyword>